<dbReference type="Pfam" id="PF13640">
    <property type="entry name" value="2OG-FeII_Oxy_3"/>
    <property type="match status" value="1"/>
</dbReference>
<gene>
    <name evidence="7" type="ORF">Plec18167_009366</name>
</gene>
<dbReference type="PANTHER" id="PTHR10869">
    <property type="entry name" value="PROLYL 4-HYDROXYLASE ALPHA SUBUNIT"/>
    <property type="match status" value="1"/>
</dbReference>
<evidence type="ECO:0000256" key="1">
    <source>
        <dbReference type="ARBA" id="ARBA00001961"/>
    </source>
</evidence>
<keyword evidence="5" id="KW-0408">Iron</keyword>
<accession>A0ABR3WPU1</accession>
<dbReference type="InterPro" id="IPR006620">
    <property type="entry name" value="Pro_4_hyd_alph"/>
</dbReference>
<reference evidence="7 8" key="1">
    <citation type="journal article" date="2024" name="IMA Fungus">
        <title>IMA Genome - F19 : A genome assembly and annotation guide to empower mycologists, including annotated draft genome sequences of Ceratocystis pirilliformis, Diaporthe australafricana, Fusarium ophioides, Paecilomyces lecythidis, and Sporothrix stenoceras.</title>
        <authorList>
            <person name="Aylward J."/>
            <person name="Wilson A.M."/>
            <person name="Visagie C.M."/>
            <person name="Spraker J."/>
            <person name="Barnes I."/>
            <person name="Buitendag C."/>
            <person name="Ceriani C."/>
            <person name="Del Mar Angel L."/>
            <person name="du Plessis D."/>
            <person name="Fuchs T."/>
            <person name="Gasser K."/>
            <person name="Kramer D."/>
            <person name="Li W."/>
            <person name="Munsamy K."/>
            <person name="Piso A."/>
            <person name="Price J.L."/>
            <person name="Sonnekus B."/>
            <person name="Thomas C."/>
            <person name="van der Nest A."/>
            <person name="van Dijk A."/>
            <person name="van Heerden A."/>
            <person name="van Vuuren N."/>
            <person name="Yilmaz N."/>
            <person name="Duong T.A."/>
            <person name="van der Merwe N.A."/>
            <person name="Wingfield M.J."/>
            <person name="Wingfield B.D."/>
        </authorList>
    </citation>
    <scope>NUCLEOTIDE SEQUENCE [LARGE SCALE GENOMIC DNA]</scope>
    <source>
        <strain evidence="7 8">CMW 18167</strain>
    </source>
</reference>
<dbReference type="SMART" id="SM00702">
    <property type="entry name" value="P4Hc"/>
    <property type="match status" value="1"/>
</dbReference>
<evidence type="ECO:0000256" key="3">
    <source>
        <dbReference type="ARBA" id="ARBA00022964"/>
    </source>
</evidence>
<evidence type="ECO:0000259" key="6">
    <source>
        <dbReference type="SMART" id="SM00702"/>
    </source>
</evidence>
<keyword evidence="4" id="KW-0560">Oxidoreductase</keyword>
<evidence type="ECO:0000256" key="2">
    <source>
        <dbReference type="ARBA" id="ARBA00022723"/>
    </source>
</evidence>
<organism evidence="7 8">
    <name type="scientific">Paecilomyces lecythidis</name>
    <dbReference type="NCBI Taxonomy" id="3004212"/>
    <lineage>
        <taxon>Eukaryota</taxon>
        <taxon>Fungi</taxon>
        <taxon>Dikarya</taxon>
        <taxon>Ascomycota</taxon>
        <taxon>Pezizomycotina</taxon>
        <taxon>Eurotiomycetes</taxon>
        <taxon>Eurotiomycetidae</taxon>
        <taxon>Eurotiales</taxon>
        <taxon>Thermoascaceae</taxon>
        <taxon>Paecilomyces</taxon>
    </lineage>
</organism>
<feature type="domain" description="Prolyl 4-hydroxylase alpha subunit" evidence="6">
    <location>
        <begin position="38"/>
        <end position="280"/>
    </location>
</feature>
<keyword evidence="8" id="KW-1185">Reference proteome</keyword>
<dbReference type="InterPro" id="IPR045054">
    <property type="entry name" value="P4HA-like"/>
</dbReference>
<dbReference type="PANTHER" id="PTHR10869:SF241">
    <property type="entry name" value="FE2OG DIOXYGENASE DOMAIN-CONTAINING PROTEIN"/>
    <property type="match status" value="1"/>
</dbReference>
<keyword evidence="2" id="KW-0479">Metal-binding</keyword>
<evidence type="ECO:0000313" key="8">
    <source>
        <dbReference type="Proteomes" id="UP001583193"/>
    </source>
</evidence>
<comment type="cofactor">
    <cofactor evidence="1">
        <name>L-ascorbate</name>
        <dbReference type="ChEBI" id="CHEBI:38290"/>
    </cofactor>
</comment>
<dbReference type="Gene3D" id="2.60.120.620">
    <property type="entry name" value="q2cbj1_9rhob like domain"/>
    <property type="match status" value="1"/>
</dbReference>
<evidence type="ECO:0000313" key="7">
    <source>
        <dbReference type="EMBL" id="KAL1865553.1"/>
    </source>
</evidence>
<keyword evidence="3" id="KW-0223">Dioxygenase</keyword>
<comment type="caution">
    <text evidence="7">The sequence shown here is derived from an EMBL/GenBank/DDBJ whole genome shotgun (WGS) entry which is preliminary data.</text>
</comment>
<protein>
    <recommendedName>
        <fullName evidence="6">Prolyl 4-hydroxylase alpha subunit domain-containing protein</fullName>
    </recommendedName>
</protein>
<sequence length="287" mass="32403">MAWEPPPDFLPAAAPKEACMRKVDFESAGELMTEYKDSLAFIIDNAFTESECQELIKAAEASTVTPDSPTPKWKRAMINAGKGKEVMVPDSRNCGRILYNTPDLANRIMDRLRPFFIEAGVDTIYKQGRITGLGPWRRNETLQMTRLNELLRFLKYEGGEFFRAHCDGAYVTPDQKERSLFTVHLYLNGDGEQDLNELAEAEAEAEMRATEEETYTNMDPSGKLLGGATSFHPNLLGYDGGGLRVFPKTGSVLLFQQRNLWHAGDDVYRGVKYTMRTEIMYKKADQS</sequence>
<dbReference type="EMBL" id="JAVDPF010000059">
    <property type="protein sequence ID" value="KAL1865553.1"/>
    <property type="molecule type" value="Genomic_DNA"/>
</dbReference>
<dbReference type="InterPro" id="IPR044862">
    <property type="entry name" value="Pro_4_hyd_alph_FE2OG_OXY"/>
</dbReference>
<evidence type="ECO:0000256" key="4">
    <source>
        <dbReference type="ARBA" id="ARBA00023002"/>
    </source>
</evidence>
<proteinExistence type="predicted"/>
<name>A0ABR3WPU1_9EURO</name>
<dbReference type="Proteomes" id="UP001583193">
    <property type="component" value="Unassembled WGS sequence"/>
</dbReference>
<evidence type="ECO:0000256" key="5">
    <source>
        <dbReference type="ARBA" id="ARBA00023004"/>
    </source>
</evidence>